<dbReference type="EMBL" id="CP109109">
    <property type="protein sequence ID" value="WSC02351.1"/>
    <property type="molecule type" value="Genomic_DNA"/>
</dbReference>
<keyword evidence="1" id="KW-0489">Methyltransferase</keyword>
<sequence>MELNPAGPELGDAFGMQLSDSLRLQRPVVAYVERSDGLITPSGSAQWLGDEESWPPAIRELLGNASGRVLDIGAGGGRHSAFLAGRSCDVTVLDNSPLALGICRERGIQECVLGDIGKSADLFRDSEPFRTVLLLGNNVGLLGSAAHGTEILRQLHEVTAEDALILAEGRRPVAVTEENHAYVTANRARGRLPGELLMRIRYRTTATSWFPYLFCDPSELALIAQPAGWEISDVEDFRYPGSPPAAPLLSYTAVLRKSGRPGTDAQSAG</sequence>
<reference evidence="1" key="1">
    <citation type="submission" date="2022-10" db="EMBL/GenBank/DDBJ databases">
        <title>The complete genomes of actinobacterial strains from the NBC collection.</title>
        <authorList>
            <person name="Joergensen T.S."/>
            <person name="Alvarez Arevalo M."/>
            <person name="Sterndorff E.B."/>
            <person name="Faurdal D."/>
            <person name="Vuksanovic O."/>
            <person name="Mourched A.-S."/>
            <person name="Charusanti P."/>
            <person name="Shaw S."/>
            <person name="Blin K."/>
            <person name="Weber T."/>
        </authorList>
    </citation>
    <scope>NUCLEOTIDE SEQUENCE</scope>
    <source>
        <strain evidence="1">NBC 01771</strain>
    </source>
</reference>
<organism evidence="1 2">
    <name type="scientific">Streptomyces scopuliridis</name>
    <dbReference type="NCBI Taxonomy" id="452529"/>
    <lineage>
        <taxon>Bacteria</taxon>
        <taxon>Bacillati</taxon>
        <taxon>Actinomycetota</taxon>
        <taxon>Actinomycetes</taxon>
        <taxon>Kitasatosporales</taxon>
        <taxon>Streptomycetaceae</taxon>
        <taxon>Streptomyces</taxon>
    </lineage>
</organism>
<proteinExistence type="predicted"/>
<protein>
    <submittedName>
        <fullName evidence="1">Class I SAM-dependent methyltransferase</fullName>
    </submittedName>
</protein>
<evidence type="ECO:0000313" key="1">
    <source>
        <dbReference type="EMBL" id="WSC02351.1"/>
    </source>
</evidence>
<accession>A0ACD4ZV54</accession>
<gene>
    <name evidence="1" type="ORF">OG835_38695</name>
</gene>
<dbReference type="Proteomes" id="UP001348369">
    <property type="component" value="Chromosome"/>
</dbReference>
<evidence type="ECO:0000313" key="2">
    <source>
        <dbReference type="Proteomes" id="UP001348369"/>
    </source>
</evidence>
<keyword evidence="2" id="KW-1185">Reference proteome</keyword>
<keyword evidence="1" id="KW-0808">Transferase</keyword>
<name>A0ACD4ZV54_9ACTN</name>